<keyword evidence="1 3" id="KW-0547">Nucleotide-binding</keyword>
<reference evidence="6" key="2">
    <citation type="submission" date="2018-05" db="EMBL/GenBank/DDBJ databases">
        <title>OgluRS3 (Oryza glumaepatula Reference Sequence Version 3).</title>
        <authorList>
            <person name="Zhang J."/>
            <person name="Kudrna D."/>
            <person name="Lee S."/>
            <person name="Talag J."/>
            <person name="Welchert J."/>
            <person name="Wing R.A."/>
        </authorList>
    </citation>
    <scope>NUCLEOTIDE SEQUENCE [LARGE SCALE GENOMIC DNA]</scope>
</reference>
<evidence type="ECO:0000259" key="5">
    <source>
        <dbReference type="PROSITE" id="PS50011"/>
    </source>
</evidence>
<dbReference type="InterPro" id="IPR017441">
    <property type="entry name" value="Protein_kinase_ATP_BS"/>
</dbReference>
<dbReference type="GO" id="GO:0051707">
    <property type="term" value="P:response to other organism"/>
    <property type="evidence" value="ECO:0007669"/>
    <property type="project" value="UniProtKB-ARBA"/>
</dbReference>
<proteinExistence type="predicted"/>
<accession>A0A0E0BT12</accession>
<dbReference type="AlphaFoldDB" id="A0A0E0BT12"/>
<feature type="compositionally biased region" description="Low complexity" evidence="4">
    <location>
        <begin position="29"/>
        <end position="45"/>
    </location>
</feature>
<reference evidence="6" key="1">
    <citation type="submission" date="2015-04" db="UniProtKB">
        <authorList>
            <consortium name="EnsemblPlants"/>
        </authorList>
    </citation>
    <scope>IDENTIFICATION</scope>
</reference>
<dbReference type="Pfam" id="PF07714">
    <property type="entry name" value="PK_Tyr_Ser-Thr"/>
    <property type="match status" value="1"/>
</dbReference>
<dbReference type="EnsemblPlants" id="OGLUM12G14520.1">
    <property type="protein sequence ID" value="OGLUM12G14520.1"/>
    <property type="gene ID" value="OGLUM12G14520"/>
</dbReference>
<dbReference type="Gene3D" id="3.30.200.20">
    <property type="entry name" value="Phosphorylase Kinase, domain 1"/>
    <property type="match status" value="1"/>
</dbReference>
<dbReference type="Proteomes" id="UP000026961">
    <property type="component" value="Chromosome 12"/>
</dbReference>
<keyword evidence="2 3" id="KW-0067">ATP-binding</keyword>
<evidence type="ECO:0000256" key="4">
    <source>
        <dbReference type="SAM" id="MobiDB-lite"/>
    </source>
</evidence>
<dbReference type="STRING" id="40148.A0A0E0BT12"/>
<dbReference type="PROSITE" id="PS00107">
    <property type="entry name" value="PROTEIN_KINASE_ATP"/>
    <property type="match status" value="1"/>
</dbReference>
<evidence type="ECO:0000256" key="2">
    <source>
        <dbReference type="ARBA" id="ARBA00022840"/>
    </source>
</evidence>
<name>A0A0E0BT12_9ORYZ</name>
<dbReference type="InterPro" id="IPR050528">
    <property type="entry name" value="L-type_Lectin-RKs"/>
</dbReference>
<evidence type="ECO:0000313" key="7">
    <source>
        <dbReference type="Proteomes" id="UP000026961"/>
    </source>
</evidence>
<feature type="domain" description="Protein kinase" evidence="5">
    <location>
        <begin position="73"/>
        <end position="350"/>
    </location>
</feature>
<evidence type="ECO:0000256" key="1">
    <source>
        <dbReference type="ARBA" id="ARBA00022741"/>
    </source>
</evidence>
<feature type="compositionally biased region" description="Basic and acidic residues" evidence="4">
    <location>
        <begin position="1"/>
        <end position="21"/>
    </location>
</feature>
<dbReference type="InterPro" id="IPR001245">
    <property type="entry name" value="Ser-Thr/Tyr_kinase_cat_dom"/>
</dbReference>
<feature type="region of interest" description="Disordered" evidence="4">
    <location>
        <begin position="1"/>
        <end position="48"/>
    </location>
</feature>
<feature type="binding site" evidence="3">
    <location>
        <position position="105"/>
    </location>
    <ligand>
        <name>ATP</name>
        <dbReference type="ChEBI" id="CHEBI:30616"/>
    </ligand>
</feature>
<protein>
    <recommendedName>
        <fullName evidence="5">Protein kinase domain-containing protein</fullName>
    </recommendedName>
</protein>
<evidence type="ECO:0000313" key="6">
    <source>
        <dbReference type="EnsemblPlants" id="OGLUM12G14520.1"/>
    </source>
</evidence>
<dbReference type="Gene3D" id="1.10.510.10">
    <property type="entry name" value="Transferase(Phosphotransferase) domain 1"/>
    <property type="match status" value="1"/>
</dbReference>
<sequence>MAGDAQRSKQREGGGRSETEQPRITADISATPLSFPSSPSPVTSSTGGGVESSALPLWEYSGDELAAATGRYDGARRRLGQGQTGAVFRGTLLGHDGVAVDVAVKRFHDILSEEKMRLVCRDLRARRFLQDRNVVRLHGYGFCVRYRKLHLVYDYMPHGSLSQHLFAGAGSSAAILSWDRRSKIIAGAARGLHHFHSHGAVHGCVTASNILIDNDFTARLGDFGYSWSRRFRRRCTSPAPTGDIVRMSSETDVLCFGAVVLEVVSGRRSDLDDSGGGDVWALHEAGRILEAADATLGIAAGDDGGCGGGRRRDAVEAKKMLLVGLACSHPDPKQRPKIRDVVEILKSDGVQPPKEGLGDDWQVGDAGRGGCCCCLLRSGLRGCDARDGRCSRDDDRDASGAATNLIGDDVSWAASVTRTARSTSWRRPSARSSLLAPGAIVAFIGSMLRHRERAVMAAEQLSC</sequence>
<evidence type="ECO:0000256" key="3">
    <source>
        <dbReference type="PROSITE-ProRule" id="PRU10141"/>
    </source>
</evidence>
<dbReference type="GO" id="GO:0005524">
    <property type="term" value="F:ATP binding"/>
    <property type="evidence" value="ECO:0007669"/>
    <property type="project" value="UniProtKB-UniRule"/>
</dbReference>
<keyword evidence="7" id="KW-1185">Reference proteome</keyword>
<dbReference type="Gramene" id="OGLUM12G14520.1">
    <property type="protein sequence ID" value="OGLUM12G14520.1"/>
    <property type="gene ID" value="OGLUM12G14520"/>
</dbReference>
<dbReference type="HOGENOM" id="CLU_047328_0_0_1"/>
<dbReference type="GO" id="GO:0004672">
    <property type="term" value="F:protein kinase activity"/>
    <property type="evidence" value="ECO:0007669"/>
    <property type="project" value="InterPro"/>
</dbReference>
<dbReference type="eggNOG" id="ENOG502QT06">
    <property type="taxonomic scope" value="Eukaryota"/>
</dbReference>
<dbReference type="PANTHER" id="PTHR27007">
    <property type="match status" value="1"/>
</dbReference>
<dbReference type="InterPro" id="IPR000719">
    <property type="entry name" value="Prot_kinase_dom"/>
</dbReference>
<dbReference type="SUPFAM" id="SSF56112">
    <property type="entry name" value="Protein kinase-like (PK-like)"/>
    <property type="match status" value="1"/>
</dbReference>
<dbReference type="InterPro" id="IPR011009">
    <property type="entry name" value="Kinase-like_dom_sf"/>
</dbReference>
<dbReference type="PROSITE" id="PS50011">
    <property type="entry name" value="PROTEIN_KINASE_DOM"/>
    <property type="match status" value="1"/>
</dbReference>
<organism evidence="6">
    <name type="scientific">Oryza glumipatula</name>
    <dbReference type="NCBI Taxonomy" id="40148"/>
    <lineage>
        <taxon>Eukaryota</taxon>
        <taxon>Viridiplantae</taxon>
        <taxon>Streptophyta</taxon>
        <taxon>Embryophyta</taxon>
        <taxon>Tracheophyta</taxon>
        <taxon>Spermatophyta</taxon>
        <taxon>Magnoliopsida</taxon>
        <taxon>Liliopsida</taxon>
        <taxon>Poales</taxon>
        <taxon>Poaceae</taxon>
        <taxon>BOP clade</taxon>
        <taxon>Oryzoideae</taxon>
        <taxon>Oryzeae</taxon>
        <taxon>Oryzinae</taxon>
        <taxon>Oryza</taxon>
    </lineage>
</organism>